<comment type="similarity">
    <text evidence="4">Belongs to the TonB-dependent receptor family.</text>
</comment>
<dbReference type="SUPFAM" id="SSF56935">
    <property type="entry name" value="Porins"/>
    <property type="match status" value="1"/>
</dbReference>
<dbReference type="RefSeq" id="WP_279241525.1">
    <property type="nucleotide sequence ID" value="NZ_CP036501.1"/>
</dbReference>
<keyword evidence="9" id="KW-1185">Reference proteome</keyword>
<comment type="subcellular location">
    <subcellularLocation>
        <location evidence="1 4">Cell outer membrane</location>
    </subcellularLocation>
</comment>
<keyword evidence="8" id="KW-0675">Receptor</keyword>
<feature type="signal peptide" evidence="5">
    <location>
        <begin position="1"/>
        <end position="29"/>
    </location>
</feature>
<feature type="chain" id="PRO_5045150616" evidence="5">
    <location>
        <begin position="30"/>
        <end position="983"/>
    </location>
</feature>
<dbReference type="InterPro" id="IPR000531">
    <property type="entry name" value="Beta-barrel_TonB"/>
</dbReference>
<evidence type="ECO:0000259" key="6">
    <source>
        <dbReference type="Pfam" id="PF00593"/>
    </source>
</evidence>
<evidence type="ECO:0000256" key="3">
    <source>
        <dbReference type="ARBA" id="ARBA00023237"/>
    </source>
</evidence>
<keyword evidence="3" id="KW-0998">Cell outer membrane</keyword>
<protein>
    <submittedName>
        <fullName evidence="8">TonB-dependent receptor</fullName>
    </submittedName>
</protein>
<feature type="domain" description="TonB-dependent receptor-like beta-barrel" evidence="6">
    <location>
        <begin position="436"/>
        <end position="949"/>
    </location>
</feature>
<keyword evidence="4" id="KW-0798">TonB box</keyword>
<evidence type="ECO:0000259" key="7">
    <source>
        <dbReference type="Pfam" id="PF07715"/>
    </source>
</evidence>
<dbReference type="InterPro" id="IPR037066">
    <property type="entry name" value="Plug_dom_sf"/>
</dbReference>
<accession>A0ABY6Q9J1</accession>
<gene>
    <name evidence="8" type="ORF">E0F26_10045</name>
</gene>
<dbReference type="Pfam" id="PF00593">
    <property type="entry name" value="TonB_dep_Rec_b-barrel"/>
    <property type="match status" value="1"/>
</dbReference>
<evidence type="ECO:0000256" key="4">
    <source>
        <dbReference type="RuleBase" id="RU003357"/>
    </source>
</evidence>
<dbReference type="Proteomes" id="UP001317963">
    <property type="component" value="Chromosome"/>
</dbReference>
<dbReference type="PANTHER" id="PTHR40980">
    <property type="entry name" value="PLUG DOMAIN-CONTAINING PROTEIN"/>
    <property type="match status" value="1"/>
</dbReference>
<dbReference type="EMBL" id="CP036501">
    <property type="protein sequence ID" value="UZP75058.1"/>
    <property type="molecule type" value="Genomic_DNA"/>
</dbReference>
<proteinExistence type="inferred from homology"/>
<dbReference type="InterPro" id="IPR010104">
    <property type="entry name" value="TonB_rcpt_bac"/>
</dbReference>
<reference evidence="8 9" key="1">
    <citation type="submission" date="2019-02" db="EMBL/GenBank/DDBJ databases">
        <title>Halieaceae_genomes.</title>
        <authorList>
            <person name="Li S.-H."/>
        </authorList>
    </citation>
    <scope>NUCLEOTIDE SEQUENCE [LARGE SCALE GENOMIC DNA]</scope>
    <source>
        <strain evidence="8 9">JH123</strain>
    </source>
</reference>
<dbReference type="Pfam" id="PF07715">
    <property type="entry name" value="Plug"/>
    <property type="match status" value="1"/>
</dbReference>
<evidence type="ECO:0000256" key="5">
    <source>
        <dbReference type="SAM" id="SignalP"/>
    </source>
</evidence>
<dbReference type="InterPro" id="IPR036942">
    <property type="entry name" value="Beta-barrel_TonB_sf"/>
</dbReference>
<sequence>MDRHLFAKKRVSLAVSLALGAVAASPVMAQDGENANGQMMEEVVVTGIRSSLKRAMDTKRDATGVVDAITAEDIGDFPDTNLAEALQRITGVAIDRDRGEGARVTVRGFGADFNLVTLNGRQMPTHSGLGRSFDFGDIASESVSGVEVYKTAQASVPTGGIGATINVLTAKPLDNPGLSASLAARGVKDQSSFTGDEWTPEVAFLLSNTFMDDTVGIAITGSFQERQSGQASGSNGNWLERDGVGVPDNGQQINGPVPGDIVGLPQQQTYTLDEWDRERTNAQVTLQWSPIETLTATLDYTYAELDLRHTANSMSVWFSPTGQSGNWVREGNVVSPLVYTETNNQPDFSMGAFSDASINERKSTGLNLKWDPTDRLSLELDYHDSEATRNPNSAFGSSGQVSMSIFGRELTSVNYTNELPVLTLGMAEPISPDDLQISGSVFNNNWADMGIEQVQFDGSFELTDTLVLDFGVAQTEVDNYTAGSNVQRNTWGQNQTSAFGSVADLVVPASLAGVFSELSGGDQVNNNFFMANMEDLAARAEFLQSLPESNPMHLATASNLGDCGTGFCASSTPDSEDFFEEDTFAAYLQLNFAGEIFNRPFNVRAGVRHEETEVVSSTAAQAYDRVEWRSTNEFEIIRAEGSVPSALAGEYDFTLPSIDFDMELTDNLVLRASASQTIARAGYGSLVGTLNLPTITRVDQGIPGEAIASVGNPGLLPYESDNLDFSLEYYYGEASYISAGYFDKKVRNWIAGGILENVILNDQLASPGLGPLYNDAAAALQAQNGVYPGNAEIRDYIFANFADQPGVDAANQVITGVVGRDDAVPFNVNTLTNSDREEGIDGWELAWQHNFWDTGVGFIANMTIADGSAVYDNQLNESQFALAGLSDTRNFILFYDKYGLQARVAYNWRDGYYTGGDLKPGYQTEYEQWDANITYELTDGLVVFVEGINITNETFRSHGRSQYQTYGVGQIGARYNVGFRYNY</sequence>
<dbReference type="NCBIfam" id="TIGR01782">
    <property type="entry name" value="TonB-Xanth-Caul"/>
    <property type="match status" value="1"/>
</dbReference>
<evidence type="ECO:0000256" key="2">
    <source>
        <dbReference type="ARBA" id="ARBA00023136"/>
    </source>
</evidence>
<dbReference type="InterPro" id="IPR012910">
    <property type="entry name" value="Plug_dom"/>
</dbReference>
<evidence type="ECO:0000256" key="1">
    <source>
        <dbReference type="ARBA" id="ARBA00004442"/>
    </source>
</evidence>
<evidence type="ECO:0000313" key="9">
    <source>
        <dbReference type="Proteomes" id="UP001317963"/>
    </source>
</evidence>
<dbReference type="PANTHER" id="PTHR40980:SF3">
    <property type="entry name" value="TONB-DEPENDENT RECEPTOR-LIKE BETA-BARREL DOMAIN-CONTAINING PROTEIN"/>
    <property type="match status" value="1"/>
</dbReference>
<organism evidence="8 9">
    <name type="scientific">Candidatus Paraluminiphilus aquimaris</name>
    <dbReference type="NCBI Taxonomy" id="2518994"/>
    <lineage>
        <taxon>Bacteria</taxon>
        <taxon>Pseudomonadati</taxon>
        <taxon>Pseudomonadota</taxon>
        <taxon>Gammaproteobacteria</taxon>
        <taxon>Cellvibrionales</taxon>
        <taxon>Halieaceae</taxon>
        <taxon>Candidatus Paraluminiphilus</taxon>
    </lineage>
</organism>
<keyword evidence="5" id="KW-0732">Signal</keyword>
<evidence type="ECO:0000313" key="8">
    <source>
        <dbReference type="EMBL" id="UZP75058.1"/>
    </source>
</evidence>
<name>A0ABY6Q9J1_9GAMM</name>
<dbReference type="Gene3D" id="2.40.170.20">
    <property type="entry name" value="TonB-dependent receptor, beta-barrel domain"/>
    <property type="match status" value="1"/>
</dbReference>
<feature type="domain" description="TonB-dependent receptor plug" evidence="7">
    <location>
        <begin position="59"/>
        <end position="162"/>
    </location>
</feature>
<keyword evidence="2 4" id="KW-0472">Membrane</keyword>
<dbReference type="Gene3D" id="2.170.130.10">
    <property type="entry name" value="TonB-dependent receptor, plug domain"/>
    <property type="match status" value="1"/>
</dbReference>